<sequence length="351" mass="38254">MPEEILASFQVRRLSILDENGHADPELLPGLSDDELLRLYLAMVLARTFDERAVALQREGRLGTYPPIMGQEAAQVGSALALTPADWVFPSFREMGVHLTLGYPAVQLLQYWTGDERGQKTPDHLNIFPFCVAVASQIPQAVGAAFALKNRRDPGAVVVYFGDGATSKGDFHEGFNMAGVFRLPVVFICQNNQWAISVPLKGQTAAQTLAQKAIGYGFEGIQVDGNDVFAVYRATQQALEKARAGVGPTFIECLTYRMADHTTADDAARYRSPEEVALWRARDPILRLERFLAARSLFGEADAAQAREAAGQAVDAAVGAMEALPAPGREEMFDTMLAALGPRQDGQRKGR</sequence>
<dbReference type="InterPro" id="IPR050771">
    <property type="entry name" value="Alpha-ketoacid_DH_E1_comp"/>
</dbReference>
<dbReference type="AlphaFoldDB" id="A0A6V8N8H0"/>
<evidence type="ECO:0000313" key="7">
    <source>
        <dbReference type="Proteomes" id="UP000587586"/>
    </source>
</evidence>
<dbReference type="Pfam" id="PF00676">
    <property type="entry name" value="E1_dh"/>
    <property type="match status" value="1"/>
</dbReference>
<dbReference type="CDD" id="cd02000">
    <property type="entry name" value="TPP_E1_PDC_ADC_BCADC"/>
    <property type="match status" value="1"/>
</dbReference>
<comment type="subunit">
    <text evidence="4">Heterodimer of an alpha and a beta chain.</text>
</comment>
<comment type="caution">
    <text evidence="6">The sequence shown here is derived from an EMBL/GenBank/DDBJ whole genome shotgun (WGS) entry which is preliminary data.</text>
</comment>
<dbReference type="RefSeq" id="WP_183361411.1">
    <property type="nucleotide sequence ID" value="NZ_BLXZ01000004.1"/>
</dbReference>
<dbReference type="EMBL" id="BLXZ01000004">
    <property type="protein sequence ID" value="GFO68866.1"/>
    <property type="molecule type" value="Genomic_DNA"/>
</dbReference>
<name>A0A6V8N8H0_9BACT</name>
<comment type="catalytic activity">
    <reaction evidence="4">
        <text>N(6)-[(R)-lipoyl]-L-lysyl-[protein] + pyruvate + H(+) = N(6)-[(R)-S(8)-acetyldihydrolipoyl]-L-lysyl-[protein] + CO2</text>
        <dbReference type="Rhea" id="RHEA:19189"/>
        <dbReference type="Rhea" id="RHEA-COMP:10474"/>
        <dbReference type="Rhea" id="RHEA-COMP:10478"/>
        <dbReference type="ChEBI" id="CHEBI:15361"/>
        <dbReference type="ChEBI" id="CHEBI:15378"/>
        <dbReference type="ChEBI" id="CHEBI:16526"/>
        <dbReference type="ChEBI" id="CHEBI:83099"/>
        <dbReference type="ChEBI" id="CHEBI:83111"/>
        <dbReference type="EC" id="1.2.4.1"/>
    </reaction>
</comment>
<dbReference type="PANTHER" id="PTHR43380">
    <property type="entry name" value="2-OXOISOVALERATE DEHYDROGENASE SUBUNIT ALPHA, MITOCHONDRIAL"/>
    <property type="match status" value="1"/>
</dbReference>
<evidence type="ECO:0000256" key="3">
    <source>
        <dbReference type="ARBA" id="ARBA00023052"/>
    </source>
</evidence>
<dbReference type="Gene3D" id="3.40.50.970">
    <property type="match status" value="1"/>
</dbReference>
<gene>
    <name evidence="6" type="primary">bkdA</name>
    <name evidence="6" type="ORF">GMLC_24450</name>
</gene>
<dbReference type="InterPro" id="IPR017596">
    <property type="entry name" value="PdhA/BkdA"/>
</dbReference>
<organism evidence="6 7">
    <name type="scientific">Geomonas limicola</name>
    <dbReference type="NCBI Taxonomy" id="2740186"/>
    <lineage>
        <taxon>Bacteria</taxon>
        <taxon>Pseudomonadati</taxon>
        <taxon>Thermodesulfobacteriota</taxon>
        <taxon>Desulfuromonadia</taxon>
        <taxon>Geobacterales</taxon>
        <taxon>Geobacteraceae</taxon>
        <taxon>Geomonas</taxon>
    </lineage>
</organism>
<protein>
    <recommendedName>
        <fullName evidence="4">Pyruvate dehydrogenase E1 component subunit alpha</fullName>
        <ecNumber evidence="4">1.2.4.1</ecNumber>
    </recommendedName>
</protein>
<evidence type="ECO:0000256" key="2">
    <source>
        <dbReference type="ARBA" id="ARBA00023002"/>
    </source>
</evidence>
<dbReference type="SUPFAM" id="SSF52518">
    <property type="entry name" value="Thiamin diphosphate-binding fold (THDP-binding)"/>
    <property type="match status" value="1"/>
</dbReference>
<reference evidence="7" key="1">
    <citation type="submission" date="2020-06" db="EMBL/GenBank/DDBJ databases">
        <title>Draft genomic sequecing of Geomonas sp. Red745.</title>
        <authorList>
            <person name="Itoh H."/>
            <person name="Xu Z.X."/>
            <person name="Ushijima N."/>
            <person name="Masuda Y."/>
            <person name="Shiratori Y."/>
            <person name="Senoo K."/>
        </authorList>
    </citation>
    <scope>NUCLEOTIDE SEQUENCE [LARGE SCALE GENOMIC DNA]</scope>
    <source>
        <strain evidence="7">Red745</strain>
    </source>
</reference>
<comment type="cofactor">
    <cofactor evidence="1 4">
        <name>thiamine diphosphate</name>
        <dbReference type="ChEBI" id="CHEBI:58937"/>
    </cofactor>
</comment>
<dbReference type="GO" id="GO:0004739">
    <property type="term" value="F:pyruvate dehydrogenase (acetyl-transferring) activity"/>
    <property type="evidence" value="ECO:0007669"/>
    <property type="project" value="UniProtKB-UniRule"/>
</dbReference>
<feature type="domain" description="Dehydrogenase E1 component" evidence="5">
    <location>
        <begin position="42"/>
        <end position="326"/>
    </location>
</feature>
<keyword evidence="2 4" id="KW-0560">Oxidoreductase</keyword>
<dbReference type="PANTHER" id="PTHR43380:SF1">
    <property type="entry name" value="2-OXOISOVALERATE DEHYDROGENASE SUBUNIT ALPHA, MITOCHONDRIAL"/>
    <property type="match status" value="1"/>
</dbReference>
<accession>A0A6V8N8H0</accession>
<dbReference type="EC" id="1.2.4.1" evidence="4"/>
<proteinExistence type="predicted"/>
<evidence type="ECO:0000313" key="6">
    <source>
        <dbReference type="EMBL" id="GFO68866.1"/>
    </source>
</evidence>
<evidence type="ECO:0000259" key="5">
    <source>
        <dbReference type="Pfam" id="PF00676"/>
    </source>
</evidence>
<dbReference type="InterPro" id="IPR001017">
    <property type="entry name" value="DH_E1"/>
</dbReference>
<dbReference type="GO" id="GO:0009083">
    <property type="term" value="P:branched-chain amino acid catabolic process"/>
    <property type="evidence" value="ECO:0007669"/>
    <property type="project" value="TreeGrafter"/>
</dbReference>
<dbReference type="Proteomes" id="UP000587586">
    <property type="component" value="Unassembled WGS sequence"/>
</dbReference>
<comment type="function">
    <text evidence="4">The pyruvate dehydrogenase complex catalyzes the overall conversion of pyruvate to acetyl-CoA and CO(2). It contains multiple copies of three enzymatic components: pyruvate dehydrogenase (E1), dihydrolipoamide acetyltransferase (E2) and lipoamide dehydrogenase (E3).</text>
</comment>
<keyword evidence="4 6" id="KW-0670">Pyruvate</keyword>
<evidence type="ECO:0000256" key="1">
    <source>
        <dbReference type="ARBA" id="ARBA00001964"/>
    </source>
</evidence>
<keyword evidence="7" id="KW-1185">Reference proteome</keyword>
<dbReference type="InterPro" id="IPR029061">
    <property type="entry name" value="THDP-binding"/>
</dbReference>
<dbReference type="NCBIfam" id="TIGR03181">
    <property type="entry name" value="PDH_E1_alph_x"/>
    <property type="match status" value="1"/>
</dbReference>
<keyword evidence="3 4" id="KW-0786">Thiamine pyrophosphate</keyword>
<evidence type="ECO:0000256" key="4">
    <source>
        <dbReference type="RuleBase" id="RU366007"/>
    </source>
</evidence>